<dbReference type="PANTHER" id="PTHR36151:SF3">
    <property type="entry name" value="ER-BOUND OXYGENASE MPAB_MPAB'_RUBBER OXYGENASE CATALYTIC DOMAIN-CONTAINING PROTEIN"/>
    <property type="match status" value="1"/>
</dbReference>
<organism evidence="2 3">
    <name type="scientific">Corynebacterium heidelbergense</name>
    <dbReference type="NCBI Taxonomy" id="2055947"/>
    <lineage>
        <taxon>Bacteria</taxon>
        <taxon>Bacillati</taxon>
        <taxon>Actinomycetota</taxon>
        <taxon>Actinomycetes</taxon>
        <taxon>Mycobacteriales</taxon>
        <taxon>Corynebacteriaceae</taxon>
        <taxon>Corynebacterium</taxon>
    </lineage>
</organism>
<protein>
    <submittedName>
        <fullName evidence="2">DUF2236 domain-containing protein</fullName>
    </submittedName>
</protein>
<accession>A0A364V5E6</accession>
<evidence type="ECO:0000313" key="2">
    <source>
        <dbReference type="EMBL" id="RAV31849.1"/>
    </source>
</evidence>
<dbReference type="RefSeq" id="WP_113630913.1">
    <property type="nucleotide sequence ID" value="NZ_QHCV01000054.1"/>
</dbReference>
<feature type="domain" description="ER-bound oxygenase mpaB/mpaB'/Rubber oxygenase catalytic" evidence="1">
    <location>
        <begin position="51"/>
        <end position="263"/>
    </location>
</feature>
<evidence type="ECO:0000313" key="3">
    <source>
        <dbReference type="Proteomes" id="UP000251577"/>
    </source>
</evidence>
<dbReference type="Pfam" id="PF09995">
    <property type="entry name" value="MPAB_Lcp_cat"/>
    <property type="match status" value="1"/>
</dbReference>
<evidence type="ECO:0000259" key="1">
    <source>
        <dbReference type="Pfam" id="PF09995"/>
    </source>
</evidence>
<dbReference type="EMBL" id="QHCV01000054">
    <property type="protein sequence ID" value="RAV31849.1"/>
    <property type="molecule type" value="Genomic_DNA"/>
</dbReference>
<name>A0A364V5E6_9CORY</name>
<reference evidence="2 3" key="1">
    <citation type="journal article" date="2018" name="Syst. Appl. Microbiol.">
        <title>Corynebacterium heidelbergense sp. nov., isolated from the preen glands of Egyptian geese (Alopochen aegyptiacus).</title>
        <authorList>
            <person name="Braun M.S."/>
            <person name="Wang E."/>
            <person name="Zimmermann S."/>
            <person name="Wink M."/>
        </authorList>
    </citation>
    <scope>NUCLEOTIDE SEQUENCE [LARGE SCALE GENOMIC DNA]</scope>
    <source>
        <strain evidence="2 3">647</strain>
    </source>
</reference>
<dbReference type="InterPro" id="IPR018713">
    <property type="entry name" value="MPAB/Lcp_cat_dom"/>
</dbReference>
<proteinExistence type="predicted"/>
<gene>
    <name evidence="2" type="ORF">DLJ54_06265</name>
</gene>
<keyword evidence="3" id="KW-1185">Reference proteome</keyword>
<dbReference type="PANTHER" id="PTHR36151">
    <property type="entry name" value="BLR2777 PROTEIN"/>
    <property type="match status" value="1"/>
</dbReference>
<comment type="caution">
    <text evidence="2">The sequence shown here is derived from an EMBL/GenBank/DDBJ whole genome shotgun (WGS) entry which is preliminary data.</text>
</comment>
<sequence>MNVRLRPQRYLQQKAHDQLQSMVAGPHAEKAARRIWETPGARWFTPEDPIWRVHAHAAMFPAGITSLLLQSLHPGAMYGVADHSGYRGDPWGRLQRTSTYLATTTFGTITHAERLIGAIRRIHERVRGVDDEGRPYEANDPHLLRWVHLAEAYSFLTAHQMYSSNPLNASEMDTYVQQSCISARLLGAEDLPETWEGLLNGLESYLPELRCTPPARDAAAFLLDEPPLPKYAWPAFSLVTGGGLACLPQWARDILGRQAGPQRLRGEKIGGRIAVAGIGWALAAERPEVAQAA</sequence>
<dbReference type="AlphaFoldDB" id="A0A364V5E6"/>
<dbReference type="GO" id="GO:0016491">
    <property type="term" value="F:oxidoreductase activity"/>
    <property type="evidence" value="ECO:0007669"/>
    <property type="project" value="InterPro"/>
</dbReference>
<dbReference type="Proteomes" id="UP000251577">
    <property type="component" value="Unassembled WGS sequence"/>
</dbReference>